<evidence type="ECO:0000313" key="2">
    <source>
        <dbReference type="EMBL" id="PSL36519.1"/>
    </source>
</evidence>
<dbReference type="EMBL" id="PYAU01000001">
    <property type="protein sequence ID" value="PSL36519.1"/>
    <property type="molecule type" value="Genomic_DNA"/>
</dbReference>
<feature type="signal peptide" evidence="1">
    <location>
        <begin position="1"/>
        <end position="18"/>
    </location>
</feature>
<evidence type="ECO:0000313" key="3">
    <source>
        <dbReference type="EMBL" id="RUQ85563.1"/>
    </source>
</evidence>
<evidence type="ECO:0000256" key="1">
    <source>
        <dbReference type="SAM" id="SignalP"/>
    </source>
</evidence>
<dbReference type="Proteomes" id="UP000268291">
    <property type="component" value="Unassembled WGS sequence"/>
</dbReference>
<evidence type="ECO:0000313" key="4">
    <source>
        <dbReference type="Proteomes" id="UP000241203"/>
    </source>
</evidence>
<reference evidence="2 4" key="1">
    <citation type="submission" date="2018-03" db="EMBL/GenBank/DDBJ databases">
        <title>Genomic Encyclopedia of Archaeal and Bacterial Type Strains, Phase II (KMG-II): from individual species to whole genera.</title>
        <authorList>
            <person name="Goeker M."/>
        </authorList>
    </citation>
    <scope>NUCLEOTIDE SEQUENCE [LARGE SCALE GENOMIC DNA]</scope>
    <source>
        <strain evidence="2 4">DSM 21548</strain>
    </source>
</reference>
<feature type="chain" id="PRO_5039383623" evidence="1">
    <location>
        <begin position="19"/>
        <end position="165"/>
    </location>
</feature>
<comment type="caution">
    <text evidence="2">The sequence shown here is derived from an EMBL/GenBank/DDBJ whole genome shotgun (WGS) entry which is preliminary data.</text>
</comment>
<reference evidence="3 5" key="2">
    <citation type="submission" date="2018-12" db="EMBL/GenBank/DDBJ databases">
        <authorList>
            <person name="hu s."/>
            <person name="Xu Y."/>
            <person name="Xu B."/>
            <person name="Li F."/>
        </authorList>
    </citation>
    <scope>NUCLEOTIDE SEQUENCE [LARGE SCALE GENOMIC DNA]</scope>
    <source>
        <strain evidence="3 5">KSW2-17</strain>
    </source>
</reference>
<dbReference type="EMBL" id="RZGY01000001">
    <property type="protein sequence ID" value="RUQ85563.1"/>
    <property type="molecule type" value="Genomic_DNA"/>
</dbReference>
<protein>
    <submittedName>
        <fullName evidence="2">Uncharacterized protein</fullName>
    </submittedName>
</protein>
<keyword evidence="1" id="KW-0732">Signal</keyword>
<dbReference type="AlphaFoldDB" id="A0A2P8GRB4"/>
<sequence length="165" mass="16966">MSVTILLIPVALAAASLAGGTGLTAAFRAKNDAGAGDGPATAVSVRTRMKDRGLLGLALEDLGAVDVSVGAAEVSAVVDDHRLTMTLTDDDVWEAHFERTDGLAVDEGIAGDILTRLDGAYAGRVQSAVAARIRAQADSAGFELVSETRDDDATVTMVLNVRQDA</sequence>
<keyword evidence="5" id="KW-1185">Reference proteome</keyword>
<organism evidence="2 4">
    <name type="scientific">Labedella gwakjiensis</name>
    <dbReference type="NCBI Taxonomy" id="390269"/>
    <lineage>
        <taxon>Bacteria</taxon>
        <taxon>Bacillati</taxon>
        <taxon>Actinomycetota</taxon>
        <taxon>Actinomycetes</taxon>
        <taxon>Micrococcales</taxon>
        <taxon>Microbacteriaceae</taxon>
        <taxon>Labedella</taxon>
    </lineage>
</organism>
<proteinExistence type="predicted"/>
<dbReference type="OrthoDB" id="5116898at2"/>
<gene>
    <name evidence="2" type="ORF">CLV49_0111</name>
    <name evidence="3" type="ORF">ELQ93_00510</name>
</gene>
<accession>A0A2P8GRB4</accession>
<name>A0A2P8GRB4_9MICO</name>
<dbReference type="Proteomes" id="UP000241203">
    <property type="component" value="Unassembled WGS sequence"/>
</dbReference>
<evidence type="ECO:0000313" key="5">
    <source>
        <dbReference type="Proteomes" id="UP000268291"/>
    </source>
</evidence>
<dbReference type="RefSeq" id="WP_106561785.1">
    <property type="nucleotide sequence ID" value="NZ_PYAU01000001.1"/>
</dbReference>